<dbReference type="OrthoDB" id="2236018at2"/>
<dbReference type="AlphaFoldDB" id="A0A380JAL8"/>
<sequence>MKIRNLALLGLLAYGAYKAYDNREKIRAGLAKSLEAFDRAQMDWEIIQDQLQIISQEADIIKDYKEDLTYKFKVFNQEAQSRLNQINQRLEKWQGD</sequence>
<keyword evidence="2" id="KW-1185">Reference proteome</keyword>
<gene>
    <name evidence="1" type="ORF">NCTC11391_00071</name>
</gene>
<proteinExistence type="predicted"/>
<dbReference type="EMBL" id="UHFA01000002">
    <property type="protein sequence ID" value="SUN35098.1"/>
    <property type="molecule type" value="Genomic_DNA"/>
</dbReference>
<protein>
    <submittedName>
        <fullName evidence="1">Chemotaxis protein</fullName>
    </submittedName>
</protein>
<dbReference type="RefSeq" id="WP_002998904.1">
    <property type="nucleotide sequence ID" value="NZ_UHFA01000002.1"/>
</dbReference>
<dbReference type="Proteomes" id="UP000254082">
    <property type="component" value="Unassembled WGS sequence"/>
</dbReference>
<evidence type="ECO:0000313" key="1">
    <source>
        <dbReference type="EMBL" id="SUN35098.1"/>
    </source>
</evidence>
<evidence type="ECO:0000313" key="2">
    <source>
        <dbReference type="Proteomes" id="UP000254082"/>
    </source>
</evidence>
<name>A0A380JAL8_STRDO</name>
<organism evidence="1 2">
    <name type="scientific">Streptococcus downei MFe28</name>
    <dbReference type="NCBI Taxonomy" id="764290"/>
    <lineage>
        <taxon>Bacteria</taxon>
        <taxon>Bacillati</taxon>
        <taxon>Bacillota</taxon>
        <taxon>Bacilli</taxon>
        <taxon>Lactobacillales</taxon>
        <taxon>Streptococcaceae</taxon>
        <taxon>Streptococcus</taxon>
    </lineage>
</organism>
<reference evidence="1 2" key="1">
    <citation type="submission" date="2018-06" db="EMBL/GenBank/DDBJ databases">
        <authorList>
            <consortium name="Pathogen Informatics"/>
            <person name="Doyle S."/>
        </authorList>
    </citation>
    <scope>NUCLEOTIDE SEQUENCE [LARGE SCALE GENOMIC DNA]</scope>
    <source>
        <strain evidence="2">NCTC 11391</strain>
    </source>
</reference>
<accession>A0A380JAL8</accession>